<organism evidence="1 2">
    <name type="scientific">Vaccinium darrowii</name>
    <dbReference type="NCBI Taxonomy" id="229202"/>
    <lineage>
        <taxon>Eukaryota</taxon>
        <taxon>Viridiplantae</taxon>
        <taxon>Streptophyta</taxon>
        <taxon>Embryophyta</taxon>
        <taxon>Tracheophyta</taxon>
        <taxon>Spermatophyta</taxon>
        <taxon>Magnoliopsida</taxon>
        <taxon>eudicotyledons</taxon>
        <taxon>Gunneridae</taxon>
        <taxon>Pentapetalae</taxon>
        <taxon>asterids</taxon>
        <taxon>Ericales</taxon>
        <taxon>Ericaceae</taxon>
        <taxon>Vaccinioideae</taxon>
        <taxon>Vaccinieae</taxon>
        <taxon>Vaccinium</taxon>
    </lineage>
</organism>
<protein>
    <submittedName>
        <fullName evidence="1">Uncharacterized protein</fullName>
    </submittedName>
</protein>
<dbReference type="Proteomes" id="UP000828048">
    <property type="component" value="Chromosome 9"/>
</dbReference>
<dbReference type="EMBL" id="CM037159">
    <property type="protein sequence ID" value="KAH7866945.1"/>
    <property type="molecule type" value="Genomic_DNA"/>
</dbReference>
<reference evidence="1 2" key="1">
    <citation type="journal article" date="2021" name="Hortic Res">
        <title>High-quality reference genome and annotation aids understanding of berry development for evergreen blueberry (Vaccinium darrowii).</title>
        <authorList>
            <person name="Yu J."/>
            <person name="Hulse-Kemp A.M."/>
            <person name="Babiker E."/>
            <person name="Staton M."/>
        </authorList>
    </citation>
    <scope>NUCLEOTIDE SEQUENCE [LARGE SCALE GENOMIC DNA]</scope>
    <source>
        <strain evidence="2">cv. NJ 8807/NJ 8810</strain>
        <tissue evidence="1">Young leaf</tissue>
    </source>
</reference>
<gene>
    <name evidence="1" type="ORF">Vadar_027012</name>
</gene>
<comment type="caution">
    <text evidence="1">The sequence shown here is derived from an EMBL/GenBank/DDBJ whole genome shotgun (WGS) entry which is preliminary data.</text>
</comment>
<evidence type="ECO:0000313" key="1">
    <source>
        <dbReference type="EMBL" id="KAH7866945.1"/>
    </source>
</evidence>
<accession>A0ACB7ZP99</accession>
<evidence type="ECO:0000313" key="2">
    <source>
        <dbReference type="Proteomes" id="UP000828048"/>
    </source>
</evidence>
<keyword evidence="2" id="KW-1185">Reference proteome</keyword>
<name>A0ACB7ZP99_9ERIC</name>
<sequence length="285" mass="31692">MISLCVSSLLLSQRRNPKKSRFLRSEEDIKLSEAECHLSIIGKVVLSKAISLHGFKYTMAPLCGNPSGFKGVEIGNNLFQFVFGKEENILCVLAGIANLDPNLGLPPPVLFLEGWNKNWFEYGRSLGHCDAFEVDEGEPFWVEFCYEKLPTFCCYCGFLGHEKKSCLKQSQDMHNGIFVGDQYGSWLRVSPSKSSGWRKYRPSGNRWMPTSLEKSSNSKSENTGGNRGGEAVRISNFEQILGRKDFGGVDSQEKIGDTADHGMFQKEISQNLIPANLGSKTEGLA</sequence>
<proteinExistence type="predicted"/>